<evidence type="ECO:0000313" key="1">
    <source>
        <dbReference type="EMBL" id="ETS32983.1"/>
    </source>
</evidence>
<comment type="caution">
    <text evidence="1">The sequence shown here is derived from an EMBL/GenBank/DDBJ whole genome shotgun (WGS) entry which is preliminary data.</text>
</comment>
<evidence type="ECO:0000313" key="2">
    <source>
        <dbReference type="Proteomes" id="UP000018957"/>
    </source>
</evidence>
<proteinExistence type="predicted"/>
<keyword evidence="2" id="KW-1185">Reference proteome</keyword>
<reference evidence="1 2" key="1">
    <citation type="submission" date="2013-11" db="EMBL/GenBank/DDBJ databases">
        <title>Elucidation of the Photorhabdus temperata genome and generation of transposon mutant library to identify motility mutants.</title>
        <authorList>
            <person name="Hurst S.G.IV."/>
            <person name="Micheals B."/>
            <person name="Abebe-Akele F."/>
            <person name="Rowedder H."/>
            <person name="Bullock H."/>
            <person name="Jackobeck R."/>
            <person name="Janicki E."/>
            <person name="Tisa L.S."/>
        </authorList>
    </citation>
    <scope>NUCLEOTIDE SEQUENCE [LARGE SCALE GENOMIC DNA]</scope>
    <source>
        <strain evidence="1 2">NC19</strain>
    </source>
</reference>
<dbReference type="AlphaFoldDB" id="W3VB04"/>
<dbReference type="PATRIC" id="fig|1004151.3.peg.186"/>
<sequence>MMNGQLNRNQLKALQNALSDLELPPKKRQRLLWRMAKYGVIQAARHHVRHQQSPDGGRWADRKSPWRKKMLRNIPKLLHRLNLCNQRWKSVRRLANCHKMTYRS</sequence>
<accession>W3VB04</accession>
<dbReference type="Proteomes" id="UP000018957">
    <property type="component" value="Unassembled WGS sequence"/>
</dbReference>
<gene>
    <name evidence="1" type="ORF">PTE_00128</name>
</gene>
<dbReference type="EMBL" id="AYSJ01000002">
    <property type="protein sequence ID" value="ETS32983.1"/>
    <property type="molecule type" value="Genomic_DNA"/>
</dbReference>
<protein>
    <submittedName>
        <fullName evidence="1">Phage virion morphogenesis family</fullName>
    </submittedName>
</protein>
<organism evidence="1 2">
    <name type="scientific">Photorhabdus khanii NC19</name>
    <dbReference type="NCBI Taxonomy" id="1004151"/>
    <lineage>
        <taxon>Bacteria</taxon>
        <taxon>Pseudomonadati</taxon>
        <taxon>Pseudomonadota</taxon>
        <taxon>Gammaproteobacteria</taxon>
        <taxon>Enterobacterales</taxon>
        <taxon>Morganellaceae</taxon>
        <taxon>Photorhabdus</taxon>
    </lineage>
</organism>
<name>W3VB04_9GAMM</name>